<comment type="caution">
    <text evidence="10">The sequence shown here is derived from an EMBL/GenBank/DDBJ whole genome shotgun (WGS) entry which is preliminary data.</text>
</comment>
<dbReference type="AlphaFoldDB" id="A0A9X1IBG7"/>
<dbReference type="EMBL" id="JAJAQI010000010">
    <property type="protein sequence ID" value="MCB4821751.1"/>
    <property type="molecule type" value="Genomic_DNA"/>
</dbReference>
<dbReference type="Proteomes" id="UP001139311">
    <property type="component" value="Unassembled WGS sequence"/>
</dbReference>
<keyword evidence="7 8" id="KW-0472">Membrane</keyword>
<evidence type="ECO:0000256" key="1">
    <source>
        <dbReference type="ARBA" id="ARBA00004651"/>
    </source>
</evidence>
<name>A0A9X1IBG7_9PROT</name>
<evidence type="ECO:0000256" key="3">
    <source>
        <dbReference type="ARBA" id="ARBA00022676"/>
    </source>
</evidence>
<evidence type="ECO:0000256" key="4">
    <source>
        <dbReference type="ARBA" id="ARBA00022679"/>
    </source>
</evidence>
<gene>
    <name evidence="10" type="ORF">LHA35_08405</name>
</gene>
<feature type="transmembrane region" description="Helical" evidence="8">
    <location>
        <begin position="137"/>
        <end position="156"/>
    </location>
</feature>
<sequence>MLILLLALLPGAMMLWRLGPGAWDTPGLWSEIALNLANGRGYVSCEPDYFPFCAAADQVTAAREPLPVLVFAALAGLFGNLQPAGMILAWMLNLLILIGTFSIARELGGPRPALLAALIWALYLPAVRIFYPNIAGDAFATLSVTGALLFFLRAAATGRSRDWIICGLCLGLSVLSRSSAIILIPVLAVCTLMLRRPGGGPLARSAGARLRPAVLLVCASVTLLLPWMARNYLAFDRVVIGTTLAGYNLYRHNAMLPTGDHLNYVGPEDGHRLMQDLLARRPDLRGTENEAQMDAVYRQEALRIISDNPGRYLGLSAYRFVLLWFNWGVEATYGHKHADLLDVATMVQQGVLLLLGLIGALVGGWRARPLTFSIGAFVLLHLAVMGRLYHLMPVMPLVVALGALGAVWLLQRVRAPRHPVALPVAGGSEQIADGRQGSGA</sequence>
<feature type="transmembrane region" description="Helical" evidence="8">
    <location>
        <begin position="84"/>
        <end position="104"/>
    </location>
</feature>
<evidence type="ECO:0000256" key="5">
    <source>
        <dbReference type="ARBA" id="ARBA00022692"/>
    </source>
</evidence>
<keyword evidence="3" id="KW-0328">Glycosyltransferase</keyword>
<evidence type="ECO:0000256" key="6">
    <source>
        <dbReference type="ARBA" id="ARBA00022989"/>
    </source>
</evidence>
<keyword evidence="4" id="KW-0808">Transferase</keyword>
<evidence type="ECO:0000259" key="9">
    <source>
        <dbReference type="Pfam" id="PF13231"/>
    </source>
</evidence>
<accession>A0A9X1IBG7</accession>
<dbReference type="PANTHER" id="PTHR33908">
    <property type="entry name" value="MANNOSYLTRANSFERASE YKCB-RELATED"/>
    <property type="match status" value="1"/>
</dbReference>
<protein>
    <submittedName>
        <fullName evidence="10">Glycosyltransferase family 39 protein</fullName>
    </submittedName>
</protein>
<keyword evidence="6 8" id="KW-1133">Transmembrane helix</keyword>
<feature type="transmembrane region" description="Helical" evidence="8">
    <location>
        <begin position="341"/>
        <end position="363"/>
    </location>
</feature>
<keyword evidence="2" id="KW-1003">Cell membrane</keyword>
<dbReference type="InterPro" id="IPR050297">
    <property type="entry name" value="LipidA_mod_glycosyltrf_83"/>
</dbReference>
<dbReference type="Pfam" id="PF13231">
    <property type="entry name" value="PMT_2"/>
    <property type="match status" value="1"/>
</dbReference>
<organism evidence="10 11">
    <name type="scientific">Roseicella aerolata</name>
    <dbReference type="NCBI Taxonomy" id="2883479"/>
    <lineage>
        <taxon>Bacteria</taxon>
        <taxon>Pseudomonadati</taxon>
        <taxon>Pseudomonadota</taxon>
        <taxon>Alphaproteobacteria</taxon>
        <taxon>Acetobacterales</taxon>
        <taxon>Roseomonadaceae</taxon>
        <taxon>Roseicella</taxon>
    </lineage>
</organism>
<dbReference type="InterPro" id="IPR038731">
    <property type="entry name" value="RgtA/B/C-like"/>
</dbReference>
<feature type="transmembrane region" description="Helical" evidence="8">
    <location>
        <begin position="394"/>
        <end position="410"/>
    </location>
</feature>
<evidence type="ECO:0000256" key="2">
    <source>
        <dbReference type="ARBA" id="ARBA00022475"/>
    </source>
</evidence>
<evidence type="ECO:0000256" key="8">
    <source>
        <dbReference type="SAM" id="Phobius"/>
    </source>
</evidence>
<keyword evidence="5 8" id="KW-0812">Transmembrane</keyword>
<feature type="transmembrane region" description="Helical" evidence="8">
    <location>
        <begin position="208"/>
        <end position="227"/>
    </location>
</feature>
<evidence type="ECO:0000313" key="10">
    <source>
        <dbReference type="EMBL" id="MCB4821751.1"/>
    </source>
</evidence>
<dbReference type="PANTHER" id="PTHR33908:SF11">
    <property type="entry name" value="MEMBRANE PROTEIN"/>
    <property type="match status" value="1"/>
</dbReference>
<evidence type="ECO:0000256" key="7">
    <source>
        <dbReference type="ARBA" id="ARBA00023136"/>
    </source>
</evidence>
<dbReference type="GO" id="GO:0016763">
    <property type="term" value="F:pentosyltransferase activity"/>
    <property type="evidence" value="ECO:0007669"/>
    <property type="project" value="TreeGrafter"/>
</dbReference>
<feature type="transmembrane region" description="Helical" evidence="8">
    <location>
        <begin position="113"/>
        <end position="131"/>
    </location>
</feature>
<feature type="transmembrane region" description="Helical" evidence="8">
    <location>
        <begin position="163"/>
        <end position="188"/>
    </location>
</feature>
<evidence type="ECO:0000313" key="11">
    <source>
        <dbReference type="Proteomes" id="UP001139311"/>
    </source>
</evidence>
<keyword evidence="11" id="KW-1185">Reference proteome</keyword>
<dbReference type="GO" id="GO:0009103">
    <property type="term" value="P:lipopolysaccharide biosynthetic process"/>
    <property type="evidence" value="ECO:0007669"/>
    <property type="project" value="UniProtKB-ARBA"/>
</dbReference>
<comment type="subcellular location">
    <subcellularLocation>
        <location evidence="1">Cell membrane</location>
        <topology evidence="1">Multi-pass membrane protein</topology>
    </subcellularLocation>
</comment>
<feature type="domain" description="Glycosyltransferase RgtA/B/C/D-like" evidence="9">
    <location>
        <begin position="65"/>
        <end position="221"/>
    </location>
</feature>
<proteinExistence type="predicted"/>
<reference evidence="10" key="1">
    <citation type="submission" date="2021-10" db="EMBL/GenBank/DDBJ databases">
        <title>Roseicella aerolatum sp. nov., isolated from aerosols of e-waste dismantling site.</title>
        <authorList>
            <person name="Qin T."/>
        </authorList>
    </citation>
    <scope>NUCLEOTIDE SEQUENCE</scope>
    <source>
        <strain evidence="10">GB24</strain>
    </source>
</reference>
<dbReference type="GO" id="GO:0005886">
    <property type="term" value="C:plasma membrane"/>
    <property type="evidence" value="ECO:0007669"/>
    <property type="project" value="UniProtKB-SubCell"/>
</dbReference>
<dbReference type="RefSeq" id="WP_226606954.1">
    <property type="nucleotide sequence ID" value="NZ_JAJAQI010000010.1"/>
</dbReference>